<feature type="domain" description="PI3K-RBD" evidence="10">
    <location>
        <begin position="194"/>
        <end position="284"/>
    </location>
</feature>
<dbReference type="PANTHER" id="PTHR10048">
    <property type="entry name" value="PHOSPHATIDYLINOSITOL KINASE"/>
    <property type="match status" value="1"/>
</dbReference>
<dbReference type="SMART" id="SM00144">
    <property type="entry name" value="PI3K_rbd"/>
    <property type="match status" value="1"/>
</dbReference>
<evidence type="ECO:0000313" key="12">
    <source>
        <dbReference type="EMBL" id="KAJ6633486.1"/>
    </source>
</evidence>
<evidence type="ECO:0000259" key="8">
    <source>
        <dbReference type="PROSITE" id="PS51544"/>
    </source>
</evidence>
<dbReference type="GO" id="GO:0016303">
    <property type="term" value="F:1-phosphatidylinositol-3-kinase activity"/>
    <property type="evidence" value="ECO:0007669"/>
    <property type="project" value="UniProtKB-EC"/>
</dbReference>
<comment type="similarity">
    <text evidence="6">Belongs to the PI3/PI4-kinase family.</text>
</comment>
<dbReference type="InterPro" id="IPR002420">
    <property type="entry name" value="PI3K-type_C2_dom"/>
</dbReference>
<dbReference type="PANTHER" id="PTHR10048:SF118">
    <property type="entry name" value="PI-3 KINASE"/>
    <property type="match status" value="1"/>
</dbReference>
<evidence type="ECO:0000313" key="13">
    <source>
        <dbReference type="Proteomes" id="UP001151699"/>
    </source>
</evidence>
<dbReference type="PROSITE" id="PS51545">
    <property type="entry name" value="PIK_HELICAL"/>
    <property type="match status" value="1"/>
</dbReference>
<dbReference type="InterPro" id="IPR001263">
    <property type="entry name" value="PI3K_accessory_dom"/>
</dbReference>
<evidence type="ECO:0000256" key="3">
    <source>
        <dbReference type="ARBA" id="ARBA00022741"/>
    </source>
</evidence>
<dbReference type="SMART" id="SM00143">
    <property type="entry name" value="PI3K_p85B"/>
    <property type="match status" value="1"/>
</dbReference>
<dbReference type="GO" id="GO:0016477">
    <property type="term" value="P:cell migration"/>
    <property type="evidence" value="ECO:0007669"/>
    <property type="project" value="TreeGrafter"/>
</dbReference>
<dbReference type="Pfam" id="PF00792">
    <property type="entry name" value="PI3K_C2"/>
    <property type="match status" value="1"/>
</dbReference>
<dbReference type="Gene3D" id="3.10.20.770">
    <property type="match status" value="1"/>
</dbReference>
<protein>
    <recommendedName>
        <fullName evidence="1">phosphatidylinositol 3-kinase</fullName>
        <ecNumber evidence="1">2.7.1.137</ecNumber>
    </recommendedName>
</protein>
<dbReference type="SUPFAM" id="SSF56112">
    <property type="entry name" value="Protein kinase-like (PK-like)"/>
    <property type="match status" value="1"/>
</dbReference>
<feature type="non-terminal residue" evidence="12">
    <location>
        <position position="935"/>
    </location>
</feature>
<gene>
    <name evidence="12" type="primary">Pik3cb</name>
    <name evidence="12" type="ORF">Bhyg_16850</name>
</gene>
<sequence>MAPGGGGDEPIPFDFWFNNDPPDVVRCECLMPTGHVIDVDVPHYFTFQEIKDELWYVTQRRLNLTDQSEYTFCVISKYCETVISQEVTDESRRLCDIQPYFCILQVIKKQITTDNKLEKHITELIGKPVQEFAALNNPEINEFRFKMSFLTESYSTYRQNLTLTEKLNYQYPPRLQSEKLTASFKKRYAQKNEDNRIMIVARYENDDDYDNSGTFKVPSDATPAEVLATIFNHNAFKMKKEDTEYILKVYGQEEYIYGNRPIIDFMYVQDTISRKGIPSFITQPLRNVSVFKENTYLMLATGAPPSTPGGPQIFGSTQTLKKRQHQNSSWDIKESFQLTIHAIEKLNCSQSVEVAIQDGHTLWEQTLKFDIAVFNVPQMTRLCLVVFEYFKSGTRRKARENPLAWVNTTVFDYKQQLKTGPMTLYTWTYAEDSQSEDMLHPLGTVESNPNTDERAAVTLSIHHYNKDTPIVYPSDDMVLKHAAILKRTKNLNRDSAQDTRSVADVMNPYMNTDRIHEMLDQDRSAIWAKRYDCLKNMPEGLPCLLHCVQWNNRDEVSEMRSILTQWPDLNVEHAMELLDYADEQLQLYLLQLVQAIKHESYINCELVKFLLERALKNQRIGHYLFWHLRSEMLVASIQLRFSLILETYLKGSQEHIPILLQQTAFLDQLKKASQNVKKGNKEKGRSLLREQLYIVHVRQKLTNFLSPLNPSFRCKVVKPNECKVMDSKMRPLWLVFENSDRLADDICVMYKNGDDLRQDMLTLQMLRVMDNIWKSANFDFRMNPYGCVSTDYRLGMIEVVLKAETIANIQKKKGMFSATSAFKKGSLLAWLKDHNNTPEALEKAIEEFTHSCAGYCVATFVLGVADRHSDNIMVKENGQLFHIDFGHILGHFKEKFGFRRERVPFVLTHDFVYVINNGNNDKATEEFIKFKGLCE</sequence>
<dbReference type="GO" id="GO:0005524">
    <property type="term" value="F:ATP binding"/>
    <property type="evidence" value="ECO:0007669"/>
    <property type="project" value="UniProtKB-KW"/>
</dbReference>
<dbReference type="InterPro" id="IPR036940">
    <property type="entry name" value="PI3/4_kinase_cat_sf"/>
</dbReference>
<feature type="domain" description="PIK helical" evidence="9">
    <location>
        <begin position="492"/>
        <end position="651"/>
    </location>
</feature>
<dbReference type="GO" id="GO:0043491">
    <property type="term" value="P:phosphatidylinositol 3-kinase/protein kinase B signal transduction"/>
    <property type="evidence" value="ECO:0007669"/>
    <property type="project" value="TreeGrafter"/>
</dbReference>
<evidence type="ECO:0000256" key="2">
    <source>
        <dbReference type="ARBA" id="ARBA00022679"/>
    </source>
</evidence>
<keyword evidence="3" id="KW-0547">Nucleotide-binding</keyword>
<evidence type="ECO:0000256" key="1">
    <source>
        <dbReference type="ARBA" id="ARBA00012073"/>
    </source>
</evidence>
<reference evidence="12" key="1">
    <citation type="submission" date="2022-07" db="EMBL/GenBank/DDBJ databases">
        <authorList>
            <person name="Trinca V."/>
            <person name="Uliana J.V.C."/>
            <person name="Torres T.T."/>
            <person name="Ward R.J."/>
            <person name="Monesi N."/>
        </authorList>
    </citation>
    <scope>NUCLEOTIDE SEQUENCE</scope>
    <source>
        <strain evidence="12">HSMRA1968</strain>
        <tissue evidence="12">Whole embryos</tissue>
    </source>
</reference>
<dbReference type="GO" id="GO:0005737">
    <property type="term" value="C:cytoplasm"/>
    <property type="evidence" value="ECO:0007669"/>
    <property type="project" value="UniProtKB-ARBA"/>
</dbReference>
<evidence type="ECO:0000259" key="10">
    <source>
        <dbReference type="PROSITE" id="PS51546"/>
    </source>
</evidence>
<keyword evidence="5" id="KW-0067">ATP-binding</keyword>
<dbReference type="SUPFAM" id="SSF54236">
    <property type="entry name" value="Ubiquitin-like"/>
    <property type="match status" value="1"/>
</dbReference>
<evidence type="ECO:0000256" key="6">
    <source>
        <dbReference type="PROSITE-ProRule" id="PRU00880"/>
    </source>
</evidence>
<dbReference type="EC" id="2.7.1.137" evidence="1"/>
<dbReference type="InterPro" id="IPR018936">
    <property type="entry name" value="PI3/4_kinase_CS"/>
</dbReference>
<comment type="caution">
    <text evidence="12">The sequence shown here is derived from an EMBL/GenBank/DDBJ whole genome shotgun (WGS) entry which is preliminary data.</text>
</comment>
<dbReference type="OrthoDB" id="67688at2759"/>
<keyword evidence="4" id="KW-0418">Kinase</keyword>
<keyword evidence="2" id="KW-0808">Transferase</keyword>
<dbReference type="Pfam" id="PF00613">
    <property type="entry name" value="PI3Ka"/>
    <property type="match status" value="2"/>
</dbReference>
<dbReference type="PROSITE" id="PS51546">
    <property type="entry name" value="PI3K_RBD"/>
    <property type="match status" value="1"/>
</dbReference>
<name>A0A9Q0MKY4_9DIPT</name>
<evidence type="ECO:0000259" key="9">
    <source>
        <dbReference type="PROSITE" id="PS51545"/>
    </source>
</evidence>
<dbReference type="SUPFAM" id="SSF49562">
    <property type="entry name" value="C2 domain (Calcium/lipid-binding domain, CaLB)"/>
    <property type="match status" value="1"/>
</dbReference>
<dbReference type="Gene3D" id="2.60.40.150">
    <property type="entry name" value="C2 domain"/>
    <property type="match status" value="1"/>
</dbReference>
<proteinExistence type="inferred from homology"/>
<dbReference type="EMBL" id="WJQU01001980">
    <property type="protein sequence ID" value="KAJ6633486.1"/>
    <property type="molecule type" value="Genomic_DNA"/>
</dbReference>
<evidence type="ECO:0000256" key="4">
    <source>
        <dbReference type="ARBA" id="ARBA00022777"/>
    </source>
</evidence>
<feature type="domain" description="PI3K/PI4K catalytic" evidence="7">
    <location>
        <begin position="718"/>
        <end position="935"/>
    </location>
</feature>
<dbReference type="InterPro" id="IPR015433">
    <property type="entry name" value="PI3/4_kinase"/>
</dbReference>
<dbReference type="Gene3D" id="1.10.1070.11">
    <property type="entry name" value="Phosphatidylinositol 3-/4-kinase, catalytic domain"/>
    <property type="match status" value="1"/>
</dbReference>
<dbReference type="SMART" id="SM00145">
    <property type="entry name" value="PI3Ka"/>
    <property type="match status" value="1"/>
</dbReference>
<dbReference type="Proteomes" id="UP001151699">
    <property type="component" value="Unassembled WGS sequence"/>
</dbReference>
<dbReference type="GO" id="GO:0005942">
    <property type="term" value="C:phosphatidylinositol 3-kinase complex"/>
    <property type="evidence" value="ECO:0007669"/>
    <property type="project" value="TreeGrafter"/>
</dbReference>
<dbReference type="InterPro" id="IPR000341">
    <property type="entry name" value="PI3K_Ras-bd_dom"/>
</dbReference>
<dbReference type="GO" id="GO:0005886">
    <property type="term" value="C:plasma membrane"/>
    <property type="evidence" value="ECO:0007669"/>
    <property type="project" value="TreeGrafter"/>
</dbReference>
<dbReference type="InterPro" id="IPR016024">
    <property type="entry name" value="ARM-type_fold"/>
</dbReference>
<dbReference type="InterPro" id="IPR011009">
    <property type="entry name" value="Kinase-like_dom_sf"/>
</dbReference>
<evidence type="ECO:0000256" key="5">
    <source>
        <dbReference type="ARBA" id="ARBA00022840"/>
    </source>
</evidence>
<dbReference type="PROSITE" id="PS51544">
    <property type="entry name" value="PI3K_ABD"/>
    <property type="match status" value="1"/>
</dbReference>
<evidence type="ECO:0000259" key="7">
    <source>
        <dbReference type="PROSITE" id="PS50290"/>
    </source>
</evidence>
<dbReference type="PROSITE" id="PS00916">
    <property type="entry name" value="PI3_4_KINASE_2"/>
    <property type="match status" value="1"/>
</dbReference>
<dbReference type="GO" id="GO:0035005">
    <property type="term" value="F:1-phosphatidylinositol-4-phosphate 3-kinase activity"/>
    <property type="evidence" value="ECO:0007669"/>
    <property type="project" value="TreeGrafter"/>
</dbReference>
<feature type="domain" description="PI3K-ABD" evidence="8">
    <location>
        <begin position="21"/>
        <end position="110"/>
    </location>
</feature>
<dbReference type="SUPFAM" id="SSF48371">
    <property type="entry name" value="ARM repeat"/>
    <property type="match status" value="1"/>
</dbReference>
<dbReference type="GO" id="GO:0040012">
    <property type="term" value="P:regulation of locomotion"/>
    <property type="evidence" value="ECO:0007669"/>
    <property type="project" value="UniProtKB-ARBA"/>
</dbReference>
<dbReference type="InterPro" id="IPR000403">
    <property type="entry name" value="PI3/4_kinase_cat_dom"/>
</dbReference>
<organism evidence="12 13">
    <name type="scientific">Pseudolycoriella hygida</name>
    <dbReference type="NCBI Taxonomy" id="35572"/>
    <lineage>
        <taxon>Eukaryota</taxon>
        <taxon>Metazoa</taxon>
        <taxon>Ecdysozoa</taxon>
        <taxon>Arthropoda</taxon>
        <taxon>Hexapoda</taxon>
        <taxon>Insecta</taxon>
        <taxon>Pterygota</taxon>
        <taxon>Neoptera</taxon>
        <taxon>Endopterygota</taxon>
        <taxon>Diptera</taxon>
        <taxon>Nematocera</taxon>
        <taxon>Sciaroidea</taxon>
        <taxon>Sciaridae</taxon>
        <taxon>Pseudolycoriella</taxon>
    </lineage>
</organism>
<dbReference type="SMART" id="SM00146">
    <property type="entry name" value="PI3Kc"/>
    <property type="match status" value="1"/>
</dbReference>
<dbReference type="InterPro" id="IPR042236">
    <property type="entry name" value="PI3K_accessory_sf"/>
</dbReference>
<dbReference type="InterPro" id="IPR035892">
    <property type="entry name" value="C2_domain_sf"/>
</dbReference>
<dbReference type="Pfam" id="PF00794">
    <property type="entry name" value="PI3K_rbd"/>
    <property type="match status" value="1"/>
</dbReference>
<dbReference type="AlphaFoldDB" id="A0A9Q0MKY4"/>
<dbReference type="Pfam" id="PF00454">
    <property type="entry name" value="PI3_PI4_kinase"/>
    <property type="match status" value="1"/>
</dbReference>
<dbReference type="Gene3D" id="3.30.1010.10">
    <property type="entry name" value="Phosphatidylinositol 3-kinase Catalytic Subunit, Chain A, domain 4"/>
    <property type="match status" value="1"/>
</dbReference>
<dbReference type="InterPro" id="IPR029071">
    <property type="entry name" value="Ubiquitin-like_domsf"/>
</dbReference>
<dbReference type="Pfam" id="PF02192">
    <property type="entry name" value="PI3K_p85B"/>
    <property type="match status" value="1"/>
</dbReference>
<dbReference type="Gene3D" id="1.25.40.70">
    <property type="entry name" value="Phosphatidylinositol 3-kinase, accessory domain (PIK)"/>
    <property type="match status" value="2"/>
</dbReference>
<dbReference type="PROSITE" id="PS50290">
    <property type="entry name" value="PI3_4_KINASE_3"/>
    <property type="match status" value="1"/>
</dbReference>
<evidence type="ECO:0000259" key="11">
    <source>
        <dbReference type="PROSITE" id="PS51547"/>
    </source>
</evidence>
<dbReference type="GO" id="GO:0048015">
    <property type="term" value="P:phosphatidylinositol-mediated signaling"/>
    <property type="evidence" value="ECO:0007669"/>
    <property type="project" value="TreeGrafter"/>
</dbReference>
<dbReference type="InterPro" id="IPR003113">
    <property type="entry name" value="PI3K_ABD"/>
</dbReference>
<dbReference type="PROSITE" id="PS51547">
    <property type="entry name" value="C2_PI3K"/>
    <property type="match status" value="1"/>
</dbReference>
<accession>A0A9Q0MKY4</accession>
<dbReference type="FunFam" id="3.30.1010.10:FF:000008">
    <property type="entry name" value="Phosphatidylinositol 4,5-bisphosphate 3-kinase catalytic subunit gamma"/>
    <property type="match status" value="1"/>
</dbReference>
<feature type="domain" description="C2 PI3K-type" evidence="11">
    <location>
        <begin position="314"/>
        <end position="467"/>
    </location>
</feature>
<keyword evidence="13" id="KW-1185">Reference proteome</keyword>